<dbReference type="HOGENOM" id="CLU_122293_0_0_5"/>
<sequence length="191" mass="20335">MFDDAAAPAAWREIDARSRALGFDMPSEPRAGALLRLLAASKPSGRLLELGTGTGLAVAWLLDGMDRGASLVSLDNDDRVQAVARAVLGDDPRLSLVIGDGLAYVRAQPPASFDLIFADAWPGKYEGLDETLALLRPGGLYVIDDMSPQPNWPQGHQPRVDALMARLKSHPGLATVALDWASGLVIAARRS</sequence>
<keyword evidence="1" id="KW-0489">Methyltransferase</keyword>
<dbReference type="Gene3D" id="3.40.50.150">
    <property type="entry name" value="Vaccinia Virus protein VP39"/>
    <property type="match status" value="1"/>
</dbReference>
<accession>B0T0H1</accession>
<protein>
    <submittedName>
        <fullName evidence="1">O-methyltransferase family 3</fullName>
    </submittedName>
</protein>
<evidence type="ECO:0000313" key="1">
    <source>
        <dbReference type="EMBL" id="ABZ70617.1"/>
    </source>
</evidence>
<reference evidence="1" key="1">
    <citation type="submission" date="2008-01" db="EMBL/GenBank/DDBJ databases">
        <title>Complete sequence of chromosome of Caulobacter sp. K31.</title>
        <authorList>
            <consortium name="US DOE Joint Genome Institute"/>
            <person name="Copeland A."/>
            <person name="Lucas S."/>
            <person name="Lapidus A."/>
            <person name="Barry K."/>
            <person name="Glavina del Rio T."/>
            <person name="Dalin E."/>
            <person name="Tice H."/>
            <person name="Pitluck S."/>
            <person name="Bruce D."/>
            <person name="Goodwin L."/>
            <person name="Thompson L.S."/>
            <person name="Brettin T."/>
            <person name="Detter J.C."/>
            <person name="Han C."/>
            <person name="Schmutz J."/>
            <person name="Larimer F."/>
            <person name="Land M."/>
            <person name="Hauser L."/>
            <person name="Kyrpides N."/>
            <person name="Kim E."/>
            <person name="Stephens C."/>
            <person name="Richardson P."/>
        </authorList>
    </citation>
    <scope>NUCLEOTIDE SEQUENCE [LARGE SCALE GENOMIC DNA]</scope>
    <source>
        <strain evidence="1">K31</strain>
    </source>
</reference>
<organism evidence="1">
    <name type="scientific">Caulobacter sp. (strain K31)</name>
    <dbReference type="NCBI Taxonomy" id="366602"/>
    <lineage>
        <taxon>Bacteria</taxon>
        <taxon>Pseudomonadati</taxon>
        <taxon>Pseudomonadota</taxon>
        <taxon>Alphaproteobacteria</taxon>
        <taxon>Caulobacterales</taxon>
        <taxon>Caulobacteraceae</taxon>
        <taxon>Caulobacter</taxon>
    </lineage>
</organism>
<dbReference type="PANTHER" id="PTHR43167:SF1">
    <property type="entry name" value="PUTATIVE (AFU_ORTHOLOGUE AFUA_6G01830)-RELATED"/>
    <property type="match status" value="1"/>
</dbReference>
<dbReference type="CDD" id="cd02440">
    <property type="entry name" value="AdoMet_MTases"/>
    <property type="match status" value="1"/>
</dbReference>
<keyword evidence="1" id="KW-0808">Transferase</keyword>
<dbReference type="GO" id="GO:0032259">
    <property type="term" value="P:methylation"/>
    <property type="evidence" value="ECO:0007669"/>
    <property type="project" value="UniProtKB-KW"/>
</dbReference>
<gene>
    <name evidence="1" type="ordered locus">Caul_1487</name>
</gene>
<dbReference type="AlphaFoldDB" id="B0T0H1"/>
<dbReference type="EMBL" id="CP000927">
    <property type="protein sequence ID" value="ABZ70617.1"/>
    <property type="molecule type" value="Genomic_DNA"/>
</dbReference>
<dbReference type="KEGG" id="cak:Caul_1487"/>
<dbReference type="eggNOG" id="COG4122">
    <property type="taxonomic scope" value="Bacteria"/>
</dbReference>
<dbReference type="SUPFAM" id="SSF53335">
    <property type="entry name" value="S-adenosyl-L-methionine-dependent methyltransferases"/>
    <property type="match status" value="1"/>
</dbReference>
<dbReference type="STRING" id="366602.Caul_1487"/>
<dbReference type="InterPro" id="IPR029063">
    <property type="entry name" value="SAM-dependent_MTases_sf"/>
</dbReference>
<name>B0T0H1_CAUSK</name>
<dbReference type="Pfam" id="PF13578">
    <property type="entry name" value="Methyltransf_24"/>
    <property type="match status" value="1"/>
</dbReference>
<dbReference type="GO" id="GO:0008168">
    <property type="term" value="F:methyltransferase activity"/>
    <property type="evidence" value="ECO:0007669"/>
    <property type="project" value="UniProtKB-KW"/>
</dbReference>
<dbReference type="PANTHER" id="PTHR43167">
    <property type="entry name" value="PUTATIVE (AFU_ORTHOLOGUE AFUA_6G01830)-RELATED"/>
    <property type="match status" value="1"/>
</dbReference>
<dbReference type="OrthoDB" id="484536at2"/>
<proteinExistence type="predicted"/>